<evidence type="ECO:0000313" key="5">
    <source>
        <dbReference type="Proteomes" id="UP001229955"/>
    </source>
</evidence>
<keyword evidence="5" id="KW-1185">Reference proteome</keyword>
<dbReference type="InterPro" id="IPR030959">
    <property type="entry name" value="GWxTD_dom"/>
</dbReference>
<dbReference type="EMBL" id="CP130612">
    <property type="protein sequence ID" value="WKW10779.1"/>
    <property type="molecule type" value="Genomic_DNA"/>
</dbReference>
<dbReference type="KEGG" id="pspc:Strain318_000009"/>
<proteinExistence type="predicted"/>
<feature type="chain" id="PRO_5041353663" evidence="1">
    <location>
        <begin position="25"/>
        <end position="458"/>
    </location>
</feature>
<evidence type="ECO:0000256" key="1">
    <source>
        <dbReference type="SAM" id="SignalP"/>
    </source>
</evidence>
<gene>
    <name evidence="3" type="ORF">Strain138_000009</name>
    <name evidence="4" type="ORF">Strain318_000009</name>
</gene>
<protein>
    <submittedName>
        <fullName evidence="3">GWxTD domain-containing protein</fullName>
    </submittedName>
</protein>
<dbReference type="Pfam" id="PF20094">
    <property type="entry name" value="GWxTD_dom"/>
    <property type="match status" value="1"/>
</dbReference>
<accession>A0AA49JXI9</accession>
<dbReference type="RefSeq" id="WP_367886490.1">
    <property type="nucleotide sequence ID" value="NZ_CP130612.1"/>
</dbReference>
<dbReference type="PROSITE" id="PS51257">
    <property type="entry name" value="PROKAR_LIPOPROTEIN"/>
    <property type="match status" value="1"/>
</dbReference>
<keyword evidence="1" id="KW-0732">Signal</keyword>
<dbReference type="Proteomes" id="UP001229955">
    <property type="component" value="Chromosome"/>
</dbReference>
<dbReference type="AlphaFoldDB" id="A0AA49JRR8"/>
<feature type="signal peptide" evidence="1">
    <location>
        <begin position="1"/>
        <end position="24"/>
    </location>
</feature>
<dbReference type="EMBL" id="CP130613">
    <property type="protein sequence ID" value="WKW13688.1"/>
    <property type="molecule type" value="Genomic_DNA"/>
</dbReference>
<reference evidence="3" key="1">
    <citation type="submission" date="2023-07" db="EMBL/GenBank/DDBJ databases">
        <authorList>
            <person name="Haufschild T."/>
            <person name="Kallscheuer N."/>
            <person name="Hammer J."/>
            <person name="Kohn T."/>
            <person name="Kabuu M."/>
            <person name="Jogler M."/>
            <person name="Wohfarth N."/>
            <person name="Heuer A."/>
            <person name="Rohde M."/>
            <person name="van Teeseling M.C.F."/>
            <person name="Jogler C."/>
        </authorList>
    </citation>
    <scope>NUCLEOTIDE SEQUENCE</scope>
    <source>
        <strain evidence="3">Strain 138</strain>
        <strain evidence="4">Strain 318</strain>
    </source>
</reference>
<dbReference type="NCBIfam" id="TIGR04514">
    <property type="entry name" value="GWxTD_dom"/>
    <property type="match status" value="1"/>
</dbReference>
<sequence>MLRLHTATVRLVGGLLLLGSAACGGGSTPNAGAGPAPAVQRDQRNLSFDPLPLYRQMGMIARGQPFPVVGRIGALPARTTDSTHVVVVLGFAPTALRFNRETDDRFRANYTVSVSAARDGAAPVNAQTTESVVVGAFRETERTDESILFQEILDLVPGRYRLTISVRDVSSQRGIVEEVDVDVPDFARHPLSAPLPVNRIIPRESRDTLPFLLARPRAVASLGQDSTIPMYVESANPADTVLALLARGESGRLLWRDTVRLDGHATMASGIVLVPVTRLGVGVSQVALVGSNGADTSSAYVFVGFGDDLPIARFEDMLQFLRFFARPARLQALREAPEEQRPAAWAAFMRDTDSIPVTAVNEDLRAYFARLARANARFREDGVAGWQSDRGRVFIVLGEPDQILEPSFTDLSRTRQQVWEYRDRAIQLQFFDQTGAGRWRLTQASESRFEVELRRQLR</sequence>
<accession>A0AA49JRR8</accession>
<evidence type="ECO:0000313" key="3">
    <source>
        <dbReference type="EMBL" id="WKW10779.1"/>
    </source>
</evidence>
<feature type="domain" description="GWxTD" evidence="2">
    <location>
        <begin position="311"/>
        <end position="425"/>
    </location>
</feature>
<name>A0AA49JRR8_9BACT</name>
<evidence type="ECO:0000259" key="2">
    <source>
        <dbReference type="Pfam" id="PF20094"/>
    </source>
</evidence>
<evidence type="ECO:0000313" key="4">
    <source>
        <dbReference type="EMBL" id="WKW13688.1"/>
    </source>
</evidence>
<organism evidence="3">
    <name type="scientific">Pseudogemmatithrix spongiicola</name>
    <dbReference type="NCBI Taxonomy" id="3062599"/>
    <lineage>
        <taxon>Bacteria</taxon>
        <taxon>Pseudomonadati</taxon>
        <taxon>Gemmatimonadota</taxon>
        <taxon>Gemmatimonadia</taxon>
        <taxon>Gemmatimonadales</taxon>
        <taxon>Gemmatimonadaceae</taxon>
        <taxon>Pseudogemmatithrix</taxon>
    </lineage>
</organism>